<dbReference type="EMBL" id="AP025591">
    <property type="protein sequence ID" value="BDG06058.1"/>
    <property type="molecule type" value="Genomic_DNA"/>
</dbReference>
<keyword evidence="1" id="KW-0808">Transferase</keyword>
<dbReference type="Pfam" id="PF01467">
    <property type="entry name" value="CTP_transf_like"/>
    <property type="match status" value="1"/>
</dbReference>
<organism evidence="4 5">
    <name type="scientific">Anaeromyxobacter oryzae</name>
    <dbReference type="NCBI Taxonomy" id="2918170"/>
    <lineage>
        <taxon>Bacteria</taxon>
        <taxon>Pseudomonadati</taxon>
        <taxon>Myxococcota</taxon>
        <taxon>Myxococcia</taxon>
        <taxon>Myxococcales</taxon>
        <taxon>Cystobacterineae</taxon>
        <taxon>Anaeromyxobacteraceae</taxon>
        <taxon>Anaeromyxobacter</taxon>
    </lineage>
</organism>
<dbReference type="InterPro" id="IPR014729">
    <property type="entry name" value="Rossmann-like_a/b/a_fold"/>
</dbReference>
<proteinExistence type="predicted"/>
<evidence type="ECO:0000313" key="4">
    <source>
        <dbReference type="EMBL" id="BDG06058.1"/>
    </source>
</evidence>
<evidence type="ECO:0000259" key="3">
    <source>
        <dbReference type="Pfam" id="PF01467"/>
    </source>
</evidence>
<dbReference type="NCBIfam" id="TIGR00125">
    <property type="entry name" value="cyt_tran_rel"/>
    <property type="match status" value="1"/>
</dbReference>
<reference evidence="5" key="1">
    <citation type="journal article" date="2022" name="Int. J. Syst. Evol. Microbiol.">
        <title>Anaeromyxobacter oryzae sp. nov., Anaeromyxobacter diazotrophicus sp. nov. and Anaeromyxobacter paludicola sp. nov., isolated from paddy soils.</title>
        <authorList>
            <person name="Itoh H."/>
            <person name="Xu Z."/>
            <person name="Mise K."/>
            <person name="Masuda Y."/>
            <person name="Ushijima N."/>
            <person name="Hayakawa C."/>
            <person name="Shiratori Y."/>
            <person name="Senoo K."/>
        </authorList>
    </citation>
    <scope>NUCLEOTIDE SEQUENCE [LARGE SCALE GENOMIC DNA]</scope>
    <source>
        <strain evidence="5">Red232</strain>
    </source>
</reference>
<dbReference type="InterPro" id="IPR050385">
    <property type="entry name" value="Archaeal_FAD_synthase"/>
</dbReference>
<dbReference type="Gene3D" id="3.40.50.620">
    <property type="entry name" value="HUPs"/>
    <property type="match status" value="1"/>
</dbReference>
<keyword evidence="2" id="KW-0548">Nucleotidyltransferase</keyword>
<dbReference type="PANTHER" id="PTHR43793:SF2">
    <property type="entry name" value="BIFUNCTIONAL PROTEIN HLDE"/>
    <property type="match status" value="1"/>
</dbReference>
<sequence length="153" mass="16394">MADLPALRARATSEGKTIALANGVFDLFHVGHLRYLRGAKAEADLLVVAVNSDVSTRSNKGPTRPVVPEAERAEIVEALACVDHVVLFDSKDVVPVIRALRPDVQVKGTDYTPDTIPEAAEVRAYGGRVAVAGDPKDHSTTELLAKLDADRSR</sequence>
<evidence type="ECO:0000313" key="5">
    <source>
        <dbReference type="Proteomes" id="UP001162891"/>
    </source>
</evidence>
<protein>
    <submittedName>
        <fullName evidence="4">ADP-heptose synthase</fullName>
    </submittedName>
</protein>
<dbReference type="Proteomes" id="UP001162891">
    <property type="component" value="Chromosome"/>
</dbReference>
<evidence type="ECO:0000256" key="2">
    <source>
        <dbReference type="ARBA" id="ARBA00022695"/>
    </source>
</evidence>
<accession>A0ABM7X2T8</accession>
<gene>
    <name evidence="4" type="ORF">AMOR_50540</name>
</gene>
<dbReference type="SUPFAM" id="SSF52374">
    <property type="entry name" value="Nucleotidylyl transferase"/>
    <property type="match status" value="1"/>
</dbReference>
<feature type="domain" description="Cytidyltransferase-like" evidence="3">
    <location>
        <begin position="20"/>
        <end position="137"/>
    </location>
</feature>
<dbReference type="PANTHER" id="PTHR43793">
    <property type="entry name" value="FAD SYNTHASE"/>
    <property type="match status" value="1"/>
</dbReference>
<keyword evidence="5" id="KW-1185">Reference proteome</keyword>
<evidence type="ECO:0000256" key="1">
    <source>
        <dbReference type="ARBA" id="ARBA00022679"/>
    </source>
</evidence>
<name>A0ABM7X2T8_9BACT</name>
<dbReference type="InterPro" id="IPR004821">
    <property type="entry name" value="Cyt_trans-like"/>
</dbReference>